<keyword evidence="6" id="KW-1015">Disulfide bond</keyword>
<dbReference type="SMART" id="SM00308">
    <property type="entry name" value="LH2"/>
    <property type="match status" value="1"/>
</dbReference>
<dbReference type="AlphaFoldDB" id="A0A8T3D5K2"/>
<keyword evidence="3 8" id="KW-0812">Transmembrane</keyword>
<dbReference type="Pfam" id="PF01825">
    <property type="entry name" value="GPS"/>
    <property type="match status" value="1"/>
</dbReference>
<dbReference type="PANTHER" id="PTHR10877:SF197">
    <property type="entry name" value="POLYCYSTIC KIDNEY DISEASE PROTEIN 1-LIKE 2"/>
    <property type="match status" value="1"/>
</dbReference>
<keyword evidence="4 8" id="KW-1133">Transmembrane helix</keyword>
<feature type="transmembrane region" description="Helical" evidence="8">
    <location>
        <begin position="561"/>
        <end position="584"/>
    </location>
</feature>
<proteinExistence type="inferred from homology"/>
<evidence type="ECO:0000256" key="4">
    <source>
        <dbReference type="ARBA" id="ARBA00022989"/>
    </source>
</evidence>
<evidence type="ECO:0000256" key="3">
    <source>
        <dbReference type="ARBA" id="ARBA00022692"/>
    </source>
</evidence>
<gene>
    <name evidence="11" type="ORF">AGOR_G00167760</name>
</gene>
<evidence type="ECO:0000259" key="9">
    <source>
        <dbReference type="PROSITE" id="PS50095"/>
    </source>
</evidence>
<evidence type="ECO:0000256" key="2">
    <source>
        <dbReference type="ARBA" id="ARBA00007200"/>
    </source>
</evidence>
<evidence type="ECO:0000256" key="8">
    <source>
        <dbReference type="SAM" id="Phobius"/>
    </source>
</evidence>
<feature type="transmembrane region" description="Helical" evidence="8">
    <location>
        <begin position="517"/>
        <end position="541"/>
    </location>
</feature>
<keyword evidence="5 8" id="KW-0472">Membrane</keyword>
<dbReference type="GO" id="GO:0050982">
    <property type="term" value="P:detection of mechanical stimulus"/>
    <property type="evidence" value="ECO:0007669"/>
    <property type="project" value="TreeGrafter"/>
</dbReference>
<dbReference type="EMBL" id="JAERUA010000015">
    <property type="protein sequence ID" value="KAI1889908.1"/>
    <property type="molecule type" value="Genomic_DNA"/>
</dbReference>
<feature type="transmembrane region" description="Helical" evidence="8">
    <location>
        <begin position="85"/>
        <end position="108"/>
    </location>
</feature>
<dbReference type="InterPro" id="IPR057244">
    <property type="entry name" value="GAIN_B"/>
</dbReference>
<dbReference type="Pfam" id="PF01477">
    <property type="entry name" value="PLAT"/>
    <property type="match status" value="1"/>
</dbReference>
<feature type="transmembrane region" description="Helical" evidence="8">
    <location>
        <begin position="335"/>
        <end position="356"/>
    </location>
</feature>
<dbReference type="SUPFAM" id="SSF49723">
    <property type="entry name" value="Lipase/lipooxygenase domain (PLAT/LH2 domain)"/>
    <property type="match status" value="1"/>
</dbReference>
<feature type="transmembrane region" description="Helical" evidence="8">
    <location>
        <begin position="293"/>
        <end position="311"/>
    </location>
</feature>
<dbReference type="SMART" id="SM00303">
    <property type="entry name" value="GPS"/>
    <property type="match status" value="1"/>
</dbReference>
<dbReference type="InterPro" id="IPR036392">
    <property type="entry name" value="PLAT/LH2_dom_sf"/>
</dbReference>
<dbReference type="Proteomes" id="UP000829720">
    <property type="component" value="Unassembled WGS sequence"/>
</dbReference>
<dbReference type="GO" id="GO:0016020">
    <property type="term" value="C:membrane"/>
    <property type="evidence" value="ECO:0007669"/>
    <property type="project" value="UniProtKB-SubCell"/>
</dbReference>
<sequence length="615" mass="70224">MLNYTGESEEIKLGILSFSTKCMFWNKENNEWSTNGCLVGVESEPHLTQCLCDHLTFFGSNFFVMPNYVDLSRVSEYFARVKENYVVVVLLSAFFGLYLILLAWAIYADKQAFKKKKMTLLADNHPCAQYFYWLNVQTGHRRGAGTTAQVEFTLVGTEGQSNCRHLTDPDKPLFERGGVDMFLMATPFSLGELESIKLRHDDSGKSPGWYLSKVMIQDMQTRQYWHFLCSTWLSSSKGDGMIKKTFHSAKNNEITSFRNIFQSRTSSGFRDEHIWVSVVDPPRRSPFTRAQRVSCCMCLLLCTMAINIMFWNKPEDQDSPVVFSIGSLQVTWEDIMIGVESGLLMFPINILIITIFRSIRPRLSKQEKQLNGAGQAQRPAAAIDTFYKDMEELMTILSKNQKNKVAPLEKNLESFKDLCVALNSIQELIHLIQGEDDEDDHWGHCSRFILSYLYHLSDILTQVGPRSFPSTEDHQWVQNTLSLLQKKAEAVSATHVPRGPVLAADNKKKSSGCWLPWWFVFVGWFLLLSISGISTFFTLLYGFVYGKESSTQWAISLALSLFQSIFILQPLKVVGVAIFFALILKTVAVEESEEVEWLLKEQREKCKTYSQRSSP</sequence>
<dbReference type="InterPro" id="IPR001024">
    <property type="entry name" value="PLAT/LH2_dom"/>
</dbReference>
<dbReference type="InterPro" id="IPR046338">
    <property type="entry name" value="GAIN_dom_sf"/>
</dbReference>
<dbReference type="CDD" id="cd01752">
    <property type="entry name" value="PLAT_polycystin"/>
    <property type="match status" value="1"/>
</dbReference>
<evidence type="ECO:0000256" key="1">
    <source>
        <dbReference type="ARBA" id="ARBA00004370"/>
    </source>
</evidence>
<feature type="domain" description="GAIN-B" evidence="10">
    <location>
        <begin position="1"/>
        <end position="71"/>
    </location>
</feature>
<dbReference type="PANTHER" id="PTHR10877">
    <property type="entry name" value="POLYCYSTIN FAMILY MEMBER"/>
    <property type="match status" value="1"/>
</dbReference>
<comment type="caution">
    <text evidence="7">Lacks conserved residue(s) required for the propagation of feature annotation.</text>
</comment>
<comment type="subcellular location">
    <subcellularLocation>
        <location evidence="1">Membrane</location>
    </subcellularLocation>
</comment>
<dbReference type="FunFam" id="2.60.60.20:FF:000008">
    <property type="entry name" value="Polycystic kidney disease 1-like 2, isoform CRA_a"/>
    <property type="match status" value="1"/>
</dbReference>
<protein>
    <recommendedName>
        <fullName evidence="13">Polycystic kidney disease protein 1-like 2</fullName>
    </recommendedName>
</protein>
<accession>A0A8T3D5K2</accession>
<dbReference type="OrthoDB" id="2121937at2759"/>
<evidence type="ECO:0000259" key="10">
    <source>
        <dbReference type="PROSITE" id="PS50221"/>
    </source>
</evidence>
<dbReference type="Gene3D" id="2.60.60.20">
    <property type="entry name" value="PLAT/LH2 domain"/>
    <property type="match status" value="1"/>
</dbReference>
<evidence type="ECO:0008006" key="13">
    <source>
        <dbReference type="Google" id="ProtNLM"/>
    </source>
</evidence>
<evidence type="ECO:0000256" key="6">
    <source>
        <dbReference type="ARBA" id="ARBA00023157"/>
    </source>
</evidence>
<evidence type="ECO:0000256" key="5">
    <source>
        <dbReference type="ARBA" id="ARBA00023136"/>
    </source>
</evidence>
<evidence type="ECO:0000313" key="12">
    <source>
        <dbReference type="Proteomes" id="UP000829720"/>
    </source>
</evidence>
<dbReference type="InterPro" id="IPR000203">
    <property type="entry name" value="GPS"/>
</dbReference>
<evidence type="ECO:0000256" key="7">
    <source>
        <dbReference type="PROSITE-ProRule" id="PRU00152"/>
    </source>
</evidence>
<organism evidence="11 12">
    <name type="scientific">Albula goreensis</name>
    <dbReference type="NCBI Taxonomy" id="1534307"/>
    <lineage>
        <taxon>Eukaryota</taxon>
        <taxon>Metazoa</taxon>
        <taxon>Chordata</taxon>
        <taxon>Craniata</taxon>
        <taxon>Vertebrata</taxon>
        <taxon>Euteleostomi</taxon>
        <taxon>Actinopterygii</taxon>
        <taxon>Neopterygii</taxon>
        <taxon>Teleostei</taxon>
        <taxon>Albuliformes</taxon>
        <taxon>Albulidae</taxon>
        <taxon>Albula</taxon>
    </lineage>
</organism>
<comment type="similarity">
    <text evidence="2">Belongs to the polycystin family.</text>
</comment>
<dbReference type="InterPro" id="IPR042060">
    <property type="entry name" value="PLAT_polycystin1"/>
</dbReference>
<reference evidence="11" key="1">
    <citation type="submission" date="2021-01" db="EMBL/GenBank/DDBJ databases">
        <authorList>
            <person name="Zahm M."/>
            <person name="Roques C."/>
            <person name="Cabau C."/>
            <person name="Klopp C."/>
            <person name="Donnadieu C."/>
            <person name="Jouanno E."/>
            <person name="Lampietro C."/>
            <person name="Louis A."/>
            <person name="Herpin A."/>
            <person name="Echchiki A."/>
            <person name="Berthelot C."/>
            <person name="Parey E."/>
            <person name="Roest-Crollius H."/>
            <person name="Braasch I."/>
            <person name="Postlethwait J."/>
            <person name="Bobe J."/>
            <person name="Montfort J."/>
            <person name="Bouchez O."/>
            <person name="Begum T."/>
            <person name="Mejri S."/>
            <person name="Adams A."/>
            <person name="Chen W.-J."/>
            <person name="Guiguen Y."/>
        </authorList>
    </citation>
    <scope>NUCLEOTIDE SEQUENCE</scope>
    <source>
        <tissue evidence="11">Blood</tissue>
    </source>
</reference>
<dbReference type="InterPro" id="IPR051223">
    <property type="entry name" value="Polycystin"/>
</dbReference>
<keyword evidence="12" id="KW-1185">Reference proteome</keyword>
<dbReference type="GO" id="GO:0005262">
    <property type="term" value="F:calcium channel activity"/>
    <property type="evidence" value="ECO:0007669"/>
    <property type="project" value="TreeGrafter"/>
</dbReference>
<dbReference type="Gene3D" id="2.60.220.50">
    <property type="match status" value="1"/>
</dbReference>
<dbReference type="PROSITE" id="PS50221">
    <property type="entry name" value="GAIN_B"/>
    <property type="match status" value="1"/>
</dbReference>
<comment type="caution">
    <text evidence="11">The sequence shown here is derived from an EMBL/GenBank/DDBJ whole genome shotgun (WGS) entry which is preliminary data.</text>
</comment>
<name>A0A8T3D5K2_9TELE</name>
<evidence type="ECO:0000313" key="11">
    <source>
        <dbReference type="EMBL" id="KAI1889908.1"/>
    </source>
</evidence>
<feature type="domain" description="PLAT" evidence="9">
    <location>
        <begin position="130"/>
        <end position="247"/>
    </location>
</feature>
<dbReference type="PROSITE" id="PS50095">
    <property type="entry name" value="PLAT"/>
    <property type="match status" value="1"/>
</dbReference>